<gene>
    <name evidence="5" type="ORF">FVF75_10525</name>
</gene>
<dbReference type="GO" id="GO:0016491">
    <property type="term" value="F:oxidoreductase activity"/>
    <property type="evidence" value="ECO:0007669"/>
    <property type="project" value="UniProtKB-KW"/>
</dbReference>
<dbReference type="InterPro" id="IPR005107">
    <property type="entry name" value="CO_DH_flav_C"/>
</dbReference>
<protein>
    <submittedName>
        <fullName evidence="5">Xanthine dehydrogenase family protein subunit M</fullName>
    </submittedName>
</protein>
<dbReference type="Proteomes" id="UP000322080">
    <property type="component" value="Unassembled WGS sequence"/>
</dbReference>
<dbReference type="SUPFAM" id="SSF55447">
    <property type="entry name" value="CO dehydrogenase flavoprotein C-terminal domain-like"/>
    <property type="match status" value="1"/>
</dbReference>
<evidence type="ECO:0000313" key="5">
    <source>
        <dbReference type="EMBL" id="TYB81192.1"/>
    </source>
</evidence>
<dbReference type="InterPro" id="IPR016166">
    <property type="entry name" value="FAD-bd_PCMH"/>
</dbReference>
<dbReference type="Gene3D" id="3.30.465.10">
    <property type="match status" value="1"/>
</dbReference>
<dbReference type="PROSITE" id="PS51387">
    <property type="entry name" value="FAD_PCMH"/>
    <property type="match status" value="1"/>
</dbReference>
<name>A0A5D0RI39_9RHOB</name>
<keyword evidence="3" id="KW-0560">Oxidoreductase</keyword>
<evidence type="ECO:0000259" key="4">
    <source>
        <dbReference type="PROSITE" id="PS51387"/>
    </source>
</evidence>
<dbReference type="Pfam" id="PF00941">
    <property type="entry name" value="FAD_binding_5"/>
    <property type="match status" value="1"/>
</dbReference>
<keyword evidence="2" id="KW-0274">FAD</keyword>
<dbReference type="RefSeq" id="WP_148377943.1">
    <property type="nucleotide sequence ID" value="NZ_VSIY01000007.1"/>
</dbReference>
<dbReference type="SMART" id="SM01092">
    <property type="entry name" value="CO_deh_flav_C"/>
    <property type="match status" value="1"/>
</dbReference>
<feature type="domain" description="FAD-binding PCMH-type" evidence="4">
    <location>
        <begin position="1"/>
        <end position="177"/>
    </location>
</feature>
<dbReference type="PANTHER" id="PTHR42659">
    <property type="entry name" value="XANTHINE DEHYDROGENASE SUBUNIT C-RELATED"/>
    <property type="match status" value="1"/>
</dbReference>
<dbReference type="SUPFAM" id="SSF56176">
    <property type="entry name" value="FAD-binding/transporter-associated domain-like"/>
    <property type="match status" value="1"/>
</dbReference>
<sequence>MKPAAFTFHRPGSVDEALALLAQHGAAAKALGGGQSLGPMLNMRLAQPEHLIDLNDLIELDRVIDHGEWVEVGALTRHHRVATAPEIRQGVPLLADAAATIGHYAIRQRGTLGGSLVQADPAAQLPLVAVTLGADVMVRSRRGRRTVAAAEFLRAIMSVDLAGDELVTGVCFPRQPDGERWAFDLFSRRHGDFAIVAVALTLQLDDAGAIVALRLGVGGVGPVPMRLTAVEQRAVGLVPDGDTILDLARNAAAAITPEDDPLVPAKYRRDLVETLTARALRRVTADWPEVTT</sequence>
<evidence type="ECO:0000256" key="3">
    <source>
        <dbReference type="ARBA" id="ARBA00023002"/>
    </source>
</evidence>
<dbReference type="PANTHER" id="PTHR42659:SF2">
    <property type="entry name" value="XANTHINE DEHYDROGENASE SUBUNIT C-RELATED"/>
    <property type="match status" value="1"/>
</dbReference>
<dbReference type="InterPro" id="IPR036318">
    <property type="entry name" value="FAD-bd_PCMH-like_sf"/>
</dbReference>
<keyword evidence="6" id="KW-1185">Reference proteome</keyword>
<dbReference type="AlphaFoldDB" id="A0A5D0RI39"/>
<comment type="caution">
    <text evidence="5">The sequence shown here is derived from an EMBL/GenBank/DDBJ whole genome shotgun (WGS) entry which is preliminary data.</text>
</comment>
<organism evidence="5 6">
    <name type="scientific">Maritimibacter fusiformis</name>
    <dbReference type="NCBI Taxonomy" id="2603819"/>
    <lineage>
        <taxon>Bacteria</taxon>
        <taxon>Pseudomonadati</taxon>
        <taxon>Pseudomonadota</taxon>
        <taxon>Alphaproteobacteria</taxon>
        <taxon>Rhodobacterales</taxon>
        <taxon>Roseobacteraceae</taxon>
        <taxon>Maritimibacter</taxon>
    </lineage>
</organism>
<evidence type="ECO:0000256" key="2">
    <source>
        <dbReference type="ARBA" id="ARBA00022827"/>
    </source>
</evidence>
<dbReference type="GO" id="GO:0071949">
    <property type="term" value="F:FAD binding"/>
    <property type="evidence" value="ECO:0007669"/>
    <property type="project" value="InterPro"/>
</dbReference>
<evidence type="ECO:0000256" key="1">
    <source>
        <dbReference type="ARBA" id="ARBA00022630"/>
    </source>
</evidence>
<dbReference type="InterPro" id="IPR036683">
    <property type="entry name" value="CO_DH_flav_C_dom_sf"/>
</dbReference>
<proteinExistence type="predicted"/>
<dbReference type="InterPro" id="IPR002346">
    <property type="entry name" value="Mopterin_DH_FAD-bd"/>
</dbReference>
<keyword evidence="1" id="KW-0285">Flavoprotein</keyword>
<dbReference type="Pfam" id="PF03450">
    <property type="entry name" value="CO_deh_flav_C"/>
    <property type="match status" value="1"/>
</dbReference>
<dbReference type="Gene3D" id="3.30.43.10">
    <property type="entry name" value="Uridine Diphospho-n-acetylenolpyruvylglucosamine Reductase, domain 2"/>
    <property type="match status" value="1"/>
</dbReference>
<dbReference type="InterPro" id="IPR051312">
    <property type="entry name" value="Diverse_Substr_Oxidored"/>
</dbReference>
<reference evidence="5 6" key="1">
    <citation type="submission" date="2019-08" db="EMBL/GenBank/DDBJ databases">
        <title>Identification of a novel species of the genus Boseongicola.</title>
        <authorList>
            <person name="Zhang X.-Q."/>
        </authorList>
    </citation>
    <scope>NUCLEOTIDE SEQUENCE [LARGE SCALE GENOMIC DNA]</scope>
    <source>
        <strain evidence="5 6">HY14</strain>
    </source>
</reference>
<dbReference type="EMBL" id="VSIY01000007">
    <property type="protein sequence ID" value="TYB81192.1"/>
    <property type="molecule type" value="Genomic_DNA"/>
</dbReference>
<evidence type="ECO:0000313" key="6">
    <source>
        <dbReference type="Proteomes" id="UP000322080"/>
    </source>
</evidence>
<dbReference type="InterPro" id="IPR016169">
    <property type="entry name" value="FAD-bd_PCMH_sub2"/>
</dbReference>
<dbReference type="InterPro" id="IPR016167">
    <property type="entry name" value="FAD-bd_PCMH_sub1"/>
</dbReference>
<dbReference type="Gene3D" id="3.30.390.50">
    <property type="entry name" value="CO dehydrogenase flavoprotein, C-terminal domain"/>
    <property type="match status" value="1"/>
</dbReference>
<accession>A0A5D0RI39</accession>